<evidence type="ECO:0000256" key="7">
    <source>
        <dbReference type="ARBA" id="ARBA00023157"/>
    </source>
</evidence>
<evidence type="ECO:0000256" key="2">
    <source>
        <dbReference type="ARBA" id="ARBA00012608"/>
    </source>
</evidence>
<feature type="binding site" evidence="11">
    <location>
        <position position="326"/>
    </location>
    <ligand>
        <name>FAD</name>
        <dbReference type="ChEBI" id="CHEBI:57692"/>
    </ligand>
</feature>
<dbReference type="EC" id="1.8.1.4" evidence="2 13"/>
<name>A0A3P3XQ64_9SPIR</name>
<dbReference type="GO" id="GO:0050660">
    <property type="term" value="F:flavin adenine dinucleotide binding"/>
    <property type="evidence" value="ECO:0007669"/>
    <property type="project" value="InterPro"/>
</dbReference>
<dbReference type="Gene3D" id="3.50.50.60">
    <property type="entry name" value="FAD/NAD(P)-binding domain"/>
    <property type="match status" value="2"/>
</dbReference>
<evidence type="ECO:0000256" key="11">
    <source>
        <dbReference type="PIRSR" id="PIRSR000350-3"/>
    </source>
</evidence>
<proteinExistence type="inferred from homology"/>
<evidence type="ECO:0000256" key="9">
    <source>
        <dbReference type="ARBA" id="ARBA00049187"/>
    </source>
</evidence>
<organism evidence="16">
    <name type="scientific">uncultured spirochete</name>
    <dbReference type="NCBI Taxonomy" id="156406"/>
    <lineage>
        <taxon>Bacteria</taxon>
        <taxon>Pseudomonadati</taxon>
        <taxon>Spirochaetota</taxon>
        <taxon>Spirochaetia</taxon>
        <taxon>Spirochaetales</taxon>
        <taxon>environmental samples</taxon>
    </lineage>
</organism>
<evidence type="ECO:0000256" key="5">
    <source>
        <dbReference type="ARBA" id="ARBA00023002"/>
    </source>
</evidence>
<dbReference type="PRINTS" id="PR00411">
    <property type="entry name" value="PNDRDTASEI"/>
</dbReference>
<dbReference type="PIRSF" id="PIRSF000350">
    <property type="entry name" value="Mercury_reductase_MerA"/>
    <property type="match status" value="1"/>
</dbReference>
<evidence type="ECO:0000256" key="13">
    <source>
        <dbReference type="RuleBase" id="RU003692"/>
    </source>
</evidence>
<dbReference type="PRINTS" id="PR00368">
    <property type="entry name" value="FADPNR"/>
</dbReference>
<evidence type="ECO:0000256" key="12">
    <source>
        <dbReference type="PIRSR" id="PIRSR000350-4"/>
    </source>
</evidence>
<feature type="binding site" evidence="11">
    <location>
        <begin position="195"/>
        <end position="202"/>
    </location>
    <ligand>
        <name>NAD(+)</name>
        <dbReference type="ChEBI" id="CHEBI:57540"/>
    </ligand>
</feature>
<dbReference type="InterPro" id="IPR001100">
    <property type="entry name" value="Pyr_nuc-diS_OxRdtase"/>
</dbReference>
<dbReference type="PROSITE" id="PS00076">
    <property type="entry name" value="PYRIDINE_REDOX_1"/>
    <property type="match status" value="1"/>
</dbReference>
<dbReference type="GO" id="GO:0005737">
    <property type="term" value="C:cytoplasm"/>
    <property type="evidence" value="ECO:0007669"/>
    <property type="project" value="UniProtKB-ARBA"/>
</dbReference>
<accession>A0A3P3XQ64</accession>
<reference evidence="16" key="1">
    <citation type="submission" date="2017-02" db="EMBL/GenBank/DDBJ databases">
        <authorList>
            <person name="Regsiter A."/>
            <person name="William W."/>
        </authorList>
    </citation>
    <scope>NUCLEOTIDE SEQUENCE</scope>
    <source>
        <strain evidence="16">BdmA 4</strain>
    </source>
</reference>
<protein>
    <recommendedName>
        <fullName evidence="2 13">Dihydrolipoyl dehydrogenase</fullName>
        <ecNumber evidence="2 13">1.8.1.4</ecNumber>
    </recommendedName>
</protein>
<dbReference type="AlphaFoldDB" id="A0A3P3XQ64"/>
<dbReference type="NCBIfam" id="TIGR01350">
    <property type="entry name" value="lipoamide_DH"/>
    <property type="match status" value="1"/>
</dbReference>
<evidence type="ECO:0000256" key="4">
    <source>
        <dbReference type="ARBA" id="ARBA00022827"/>
    </source>
</evidence>
<dbReference type="Pfam" id="PF07992">
    <property type="entry name" value="Pyr_redox_2"/>
    <property type="match status" value="1"/>
</dbReference>
<evidence type="ECO:0000256" key="1">
    <source>
        <dbReference type="ARBA" id="ARBA00007532"/>
    </source>
</evidence>
<feature type="binding site" evidence="11">
    <location>
        <position position="286"/>
    </location>
    <ligand>
        <name>NAD(+)</name>
        <dbReference type="ChEBI" id="CHEBI:57540"/>
    </ligand>
</feature>
<dbReference type="GO" id="GO:0004148">
    <property type="term" value="F:dihydrolipoyl dehydrogenase (NADH) activity"/>
    <property type="evidence" value="ECO:0007669"/>
    <property type="project" value="UniProtKB-EC"/>
</dbReference>
<evidence type="ECO:0000259" key="15">
    <source>
        <dbReference type="Pfam" id="PF07992"/>
    </source>
</evidence>
<comment type="catalytic activity">
    <reaction evidence="9 13">
        <text>N(6)-[(R)-dihydrolipoyl]-L-lysyl-[protein] + NAD(+) = N(6)-[(R)-lipoyl]-L-lysyl-[protein] + NADH + H(+)</text>
        <dbReference type="Rhea" id="RHEA:15045"/>
        <dbReference type="Rhea" id="RHEA-COMP:10474"/>
        <dbReference type="Rhea" id="RHEA-COMP:10475"/>
        <dbReference type="ChEBI" id="CHEBI:15378"/>
        <dbReference type="ChEBI" id="CHEBI:57540"/>
        <dbReference type="ChEBI" id="CHEBI:57945"/>
        <dbReference type="ChEBI" id="CHEBI:83099"/>
        <dbReference type="ChEBI" id="CHEBI:83100"/>
        <dbReference type="EC" id="1.8.1.4"/>
    </reaction>
</comment>
<comment type="similarity">
    <text evidence="1 13">Belongs to the class-I pyridine nucleotide-disulfide oxidoreductase family.</text>
</comment>
<keyword evidence="11" id="KW-0547">Nucleotide-binding</keyword>
<comment type="miscellaneous">
    <text evidence="13">The active site is a redox-active disulfide bond.</text>
</comment>
<dbReference type="InterPro" id="IPR023753">
    <property type="entry name" value="FAD/NAD-binding_dom"/>
</dbReference>
<feature type="domain" description="FAD/NAD(P)-binding" evidence="15">
    <location>
        <begin position="25"/>
        <end position="341"/>
    </location>
</feature>
<gene>
    <name evidence="16" type="primary">bfmBC</name>
    <name evidence="16" type="ORF">SPIRO4BDMA_41003</name>
</gene>
<dbReference type="Gene3D" id="3.30.390.30">
    <property type="match status" value="1"/>
</dbReference>
<dbReference type="InterPro" id="IPR036188">
    <property type="entry name" value="FAD/NAD-bd_sf"/>
</dbReference>
<evidence type="ECO:0000256" key="3">
    <source>
        <dbReference type="ARBA" id="ARBA00022630"/>
    </source>
</evidence>
<feature type="binding site" evidence="11">
    <location>
        <position position="70"/>
    </location>
    <ligand>
        <name>FAD</name>
        <dbReference type="ChEBI" id="CHEBI:57692"/>
    </ligand>
</feature>
<dbReference type="InterPro" id="IPR016156">
    <property type="entry name" value="FAD/NAD-linked_Rdtase_dimer_sf"/>
</dbReference>
<dbReference type="SUPFAM" id="SSF55424">
    <property type="entry name" value="FAD/NAD-linked reductases, dimerisation (C-terminal) domain"/>
    <property type="match status" value="1"/>
</dbReference>
<dbReference type="InterPro" id="IPR012999">
    <property type="entry name" value="Pyr_OxRdtase_I_AS"/>
</dbReference>
<evidence type="ECO:0000313" key="16">
    <source>
        <dbReference type="EMBL" id="SLM18431.1"/>
    </source>
</evidence>
<comment type="cofactor">
    <cofactor evidence="11 13">
        <name>FAD</name>
        <dbReference type="ChEBI" id="CHEBI:57692"/>
    </cofactor>
    <text evidence="11 13">Binds 1 FAD per subunit.</text>
</comment>
<keyword evidence="7" id="KW-1015">Disulfide bond</keyword>
<dbReference type="GO" id="GO:0006103">
    <property type="term" value="P:2-oxoglutarate metabolic process"/>
    <property type="evidence" value="ECO:0007669"/>
    <property type="project" value="TreeGrafter"/>
</dbReference>
<evidence type="ECO:0000256" key="8">
    <source>
        <dbReference type="ARBA" id="ARBA00023284"/>
    </source>
</evidence>
<dbReference type="EMBL" id="FWDO01000004">
    <property type="protein sequence ID" value="SLM18431.1"/>
    <property type="molecule type" value="Genomic_DNA"/>
</dbReference>
<sequence>MKRRCSLGQKTKNKEIGNHMGFDSDVLILGSGPAGYVAGIRAAQLGMKALVVDKVKSGGVCLNRGCIPTKALINQAEDFLLLAEVEKTGVKVDRSGFQYKSVFETSRKASESLSKGVQYLLKKNGVGFIQGTARISGPHQVTLDDGRVLTGKNLLLATGSRPRQIPGFEFDGTDILSSDHALFLEELPARMLIIGGGAIGCEFAHVMNAFGVEVTVAEMMDHLLPQEDPDTAAIVERAFRKRKIDLRTGARVAGYQRREGELVVPVTLKDGTAEELVTDKILVVTGRAQNTDDLGLERVGIVTERGAVPVNAHYQTVVPSIYAVGDIISSPQLAHLASAEGEAAVEHMAGKGPEHAVDPLLVPRGVYTDPQVAGFGLTETNAKAQGKRYAISLFSYRAAGKAVATGKTDGQVKLVYDPDTKEILGAGIVGADATEIIHEVLLAKKSGLKTGDIAGMIHAHPTLSEAIMEAARGAEGWMIHA</sequence>
<dbReference type="FunFam" id="3.30.390.30:FF:000001">
    <property type="entry name" value="Dihydrolipoyl dehydrogenase"/>
    <property type="match status" value="1"/>
</dbReference>
<dbReference type="InterPro" id="IPR006258">
    <property type="entry name" value="Lipoamide_DH"/>
</dbReference>
<feature type="disulfide bond" description="Redox-active" evidence="12">
    <location>
        <begin position="61"/>
        <end position="66"/>
    </location>
</feature>
<keyword evidence="4 11" id="KW-0274">FAD</keyword>
<feature type="binding site" evidence="11">
    <location>
        <begin position="158"/>
        <end position="160"/>
    </location>
    <ligand>
        <name>FAD</name>
        <dbReference type="ChEBI" id="CHEBI:57692"/>
    </ligand>
</feature>
<evidence type="ECO:0000256" key="6">
    <source>
        <dbReference type="ARBA" id="ARBA00023027"/>
    </source>
</evidence>
<dbReference type="InterPro" id="IPR050151">
    <property type="entry name" value="Class-I_Pyr_Nuc-Dis_Oxidored"/>
</dbReference>
<feature type="domain" description="Pyridine nucleotide-disulphide oxidoreductase dimerisation" evidence="14">
    <location>
        <begin position="362"/>
        <end position="471"/>
    </location>
</feature>
<keyword evidence="6 11" id="KW-0520">NAD</keyword>
<dbReference type="PANTHER" id="PTHR22912">
    <property type="entry name" value="DISULFIDE OXIDOREDUCTASE"/>
    <property type="match status" value="1"/>
</dbReference>
<feature type="binding site" evidence="11">
    <location>
        <position position="218"/>
    </location>
    <ligand>
        <name>NAD(+)</name>
        <dbReference type="ChEBI" id="CHEBI:57540"/>
    </ligand>
</feature>
<keyword evidence="3 13" id="KW-0285">Flavoprotein</keyword>
<evidence type="ECO:0000256" key="10">
    <source>
        <dbReference type="PIRSR" id="PIRSR000350-2"/>
    </source>
</evidence>
<dbReference type="SUPFAM" id="SSF51905">
    <property type="entry name" value="FAD/NAD(P)-binding domain"/>
    <property type="match status" value="1"/>
</dbReference>
<feature type="active site" description="Proton acceptor" evidence="10">
    <location>
        <position position="460"/>
    </location>
</feature>
<keyword evidence="8 13" id="KW-0676">Redox-active center</keyword>
<dbReference type="Pfam" id="PF02852">
    <property type="entry name" value="Pyr_redox_dim"/>
    <property type="match status" value="1"/>
</dbReference>
<dbReference type="InterPro" id="IPR004099">
    <property type="entry name" value="Pyr_nucl-diS_OxRdtase_dimer"/>
</dbReference>
<evidence type="ECO:0000259" key="14">
    <source>
        <dbReference type="Pfam" id="PF02852"/>
    </source>
</evidence>
<dbReference type="PANTHER" id="PTHR22912:SF151">
    <property type="entry name" value="DIHYDROLIPOYL DEHYDROGENASE, MITOCHONDRIAL"/>
    <property type="match status" value="1"/>
</dbReference>
<keyword evidence="5 13" id="KW-0560">Oxidoreductase</keyword>